<evidence type="ECO:0000313" key="1">
    <source>
        <dbReference type="EMBL" id="KAH7521704.1"/>
    </source>
</evidence>
<protein>
    <submittedName>
        <fullName evidence="1">Uncharacterized protein</fullName>
    </submittedName>
</protein>
<dbReference type="Proteomes" id="UP000813462">
    <property type="component" value="Unassembled WGS sequence"/>
</dbReference>
<evidence type="ECO:0000313" key="2">
    <source>
        <dbReference type="Proteomes" id="UP000813462"/>
    </source>
</evidence>
<comment type="caution">
    <text evidence="1">The sequence shown here is derived from an EMBL/GenBank/DDBJ whole genome shotgun (WGS) entry which is preliminary data.</text>
</comment>
<name>A0A978V2X1_ZIZJJ</name>
<accession>A0A978V2X1</accession>
<dbReference type="AntiFam" id="ANF00237">
    <property type="entry name" value="Shadow ORF (opposite ahcY)"/>
</dbReference>
<reference evidence="1" key="1">
    <citation type="journal article" date="2021" name="Front. Plant Sci.">
        <title>Chromosome-Scale Genome Assembly for Chinese Sour Jujube and Insights Into Its Genome Evolution and Domestication Signature.</title>
        <authorList>
            <person name="Shen L.-Y."/>
            <person name="Luo H."/>
            <person name="Wang X.-L."/>
            <person name="Wang X.-M."/>
            <person name="Qiu X.-J."/>
            <person name="Liu H."/>
            <person name="Zhou S.-S."/>
            <person name="Jia K.-H."/>
            <person name="Nie S."/>
            <person name="Bao Y.-T."/>
            <person name="Zhang R.-G."/>
            <person name="Yun Q.-Z."/>
            <person name="Chai Y.-H."/>
            <person name="Lu J.-Y."/>
            <person name="Li Y."/>
            <person name="Zhao S.-W."/>
            <person name="Mao J.-F."/>
            <person name="Jia S.-G."/>
            <person name="Mao Y.-M."/>
        </authorList>
    </citation>
    <scope>NUCLEOTIDE SEQUENCE</scope>
    <source>
        <strain evidence="1">AT0</strain>
        <tissue evidence="1">Leaf</tissue>
    </source>
</reference>
<sequence length="304" mass="33370">MNEIKFDYTRVLDNLKAVRERGITIDNATRELETDKYHSLSLMLMRIETLWRTGSWADCALLFFVYTLGVKQMICCFNKSGVTTIIDYQIWTTTWAPIESSLGTPPVLLEGLTLPGEDGGAVTGYGSSGVVSGGEDVAGALEDFGADSREGLDEYGGLDGHVERAGDFGSFEGLRNGHFDLGELDSETADISLREAVDLVFSAGGCPLDEKSHGYIRDFFLLGGRVGVGRRNSLASHETGHFDLGELDFETPDIGLRQAFRSRRARFRDGRHRPERVVDLVFSAGGCPLDEQSHGHIRELGGLR</sequence>
<organism evidence="1 2">
    <name type="scientific">Ziziphus jujuba var. spinosa</name>
    <dbReference type="NCBI Taxonomy" id="714518"/>
    <lineage>
        <taxon>Eukaryota</taxon>
        <taxon>Viridiplantae</taxon>
        <taxon>Streptophyta</taxon>
        <taxon>Embryophyta</taxon>
        <taxon>Tracheophyta</taxon>
        <taxon>Spermatophyta</taxon>
        <taxon>Magnoliopsida</taxon>
        <taxon>eudicotyledons</taxon>
        <taxon>Gunneridae</taxon>
        <taxon>Pentapetalae</taxon>
        <taxon>rosids</taxon>
        <taxon>fabids</taxon>
        <taxon>Rosales</taxon>
        <taxon>Rhamnaceae</taxon>
        <taxon>Paliureae</taxon>
        <taxon>Ziziphus</taxon>
    </lineage>
</organism>
<dbReference type="InterPro" id="IPR027417">
    <property type="entry name" value="P-loop_NTPase"/>
</dbReference>
<dbReference type="SUPFAM" id="SSF52540">
    <property type="entry name" value="P-loop containing nucleoside triphosphate hydrolases"/>
    <property type="match status" value="1"/>
</dbReference>
<gene>
    <name evidence="1" type="ORF">FEM48_Zijuj07G0061000</name>
</gene>
<dbReference type="AlphaFoldDB" id="A0A978V2X1"/>
<dbReference type="EMBL" id="JAEACU010000007">
    <property type="protein sequence ID" value="KAH7521704.1"/>
    <property type="molecule type" value="Genomic_DNA"/>
</dbReference>
<proteinExistence type="predicted"/>